<evidence type="ECO:0000313" key="1">
    <source>
        <dbReference type="EMBL" id="MDV2687516.1"/>
    </source>
</evidence>
<dbReference type="Proteomes" id="UP001287282">
    <property type="component" value="Unassembled WGS sequence"/>
</dbReference>
<comment type="caution">
    <text evidence="1">The sequence shown here is derived from an EMBL/GenBank/DDBJ whole genome shotgun (WGS) entry which is preliminary data.</text>
</comment>
<gene>
    <name evidence="1" type="ORF">RYX56_24520</name>
</gene>
<protein>
    <submittedName>
        <fullName evidence="1">Uncharacterized protein</fullName>
    </submittedName>
</protein>
<feature type="non-terminal residue" evidence="1">
    <location>
        <position position="1"/>
    </location>
</feature>
<reference evidence="1 2" key="1">
    <citation type="submission" date="2023-10" db="EMBL/GenBank/DDBJ databases">
        <title>Screening of Alkalihalobacillus lindianensis BZ-TG-R113 and Its Alleviation of Salt Stress on Rapeseed Growth.</title>
        <authorList>
            <person name="Zhao B."/>
            <person name="Guo T."/>
        </authorList>
    </citation>
    <scope>NUCLEOTIDE SEQUENCE [LARGE SCALE GENOMIC DNA]</scope>
    <source>
        <strain evidence="1 2">BZ-TG-R113</strain>
    </source>
</reference>
<keyword evidence="2" id="KW-1185">Reference proteome</keyword>
<sequence length="81" mass="9108">AATNDRKRLEFVKRRLQVLQNASIDDIYEACARERFTHVHILAHGDTYDHAGNTRYGLALCKKGSPQDKEVVSGKKLAKAL</sequence>
<dbReference type="RefSeq" id="WP_317124408.1">
    <property type="nucleotide sequence ID" value="NZ_JAWJBA010000839.1"/>
</dbReference>
<evidence type="ECO:0000313" key="2">
    <source>
        <dbReference type="Proteomes" id="UP001287282"/>
    </source>
</evidence>
<feature type="non-terminal residue" evidence="1">
    <location>
        <position position="81"/>
    </location>
</feature>
<name>A0ABU3XI14_9BACI</name>
<proteinExistence type="predicted"/>
<accession>A0ABU3XI14</accession>
<organism evidence="1 2">
    <name type="scientific">Alkalihalophilus lindianensis</name>
    <dbReference type="NCBI Taxonomy" id="1630542"/>
    <lineage>
        <taxon>Bacteria</taxon>
        <taxon>Bacillati</taxon>
        <taxon>Bacillota</taxon>
        <taxon>Bacilli</taxon>
        <taxon>Bacillales</taxon>
        <taxon>Bacillaceae</taxon>
        <taxon>Alkalihalophilus</taxon>
    </lineage>
</organism>
<dbReference type="EMBL" id="JAWJBA010000839">
    <property type="protein sequence ID" value="MDV2687516.1"/>
    <property type="molecule type" value="Genomic_DNA"/>
</dbReference>